<gene>
    <name evidence="3" type="ORF">CK203_112848</name>
</gene>
<name>A0A438EDD1_VITVI</name>
<dbReference type="EMBL" id="QGNW01001310">
    <property type="protein sequence ID" value="RVW45857.1"/>
    <property type="molecule type" value="Genomic_DNA"/>
</dbReference>
<feature type="domain" description="Retrovirus-related Pol polyprotein from transposon TNT 1-94-like beta-barrel" evidence="2">
    <location>
        <begin position="133"/>
        <end position="206"/>
    </location>
</feature>
<sequence length="233" mass="25712">MENGSNEGMGAGLTFKGLKTGPNPSGKEGVLVLNKSNPTGPNLKQWIKCLKCSHYGNSKHTRDTCFKLHGYPDWWQKLQAKKKCNDTNIEPNTSKMTVATTEPQLSPIPTDSTNNTLGITSLGSTRNNECNLWILDFRATDHMTFDAQDFCQHTAPRRTSIANANGTVSSVQGAGTMVLSPALLLSNTLFVPSLSHKLLSVSPLTKDLNCTVLMYHYFYLIQYILTKEMSKHS</sequence>
<dbReference type="InterPro" id="IPR054722">
    <property type="entry name" value="PolX-like_BBD"/>
</dbReference>
<dbReference type="PANTHER" id="PTHR34222">
    <property type="entry name" value="GAG_PRE-INTEGRS DOMAIN-CONTAINING PROTEIN"/>
    <property type="match status" value="1"/>
</dbReference>
<evidence type="ECO:0000259" key="2">
    <source>
        <dbReference type="Pfam" id="PF22936"/>
    </source>
</evidence>
<dbReference type="PANTHER" id="PTHR34222:SF43">
    <property type="entry name" value="RETROTRANSPOSON GAG DOMAIN-CONTAINING PROTEIN"/>
    <property type="match status" value="1"/>
</dbReference>
<evidence type="ECO:0000313" key="3">
    <source>
        <dbReference type="EMBL" id="RVW45857.1"/>
    </source>
</evidence>
<comment type="caution">
    <text evidence="3">The sequence shown here is derived from an EMBL/GenBank/DDBJ whole genome shotgun (WGS) entry which is preliminary data.</text>
</comment>
<proteinExistence type="predicted"/>
<evidence type="ECO:0000313" key="4">
    <source>
        <dbReference type="Proteomes" id="UP000288805"/>
    </source>
</evidence>
<evidence type="ECO:0000256" key="1">
    <source>
        <dbReference type="SAM" id="MobiDB-lite"/>
    </source>
</evidence>
<dbReference type="Pfam" id="PF22936">
    <property type="entry name" value="Pol_BBD"/>
    <property type="match status" value="1"/>
</dbReference>
<dbReference type="AlphaFoldDB" id="A0A438EDD1"/>
<organism evidence="3 4">
    <name type="scientific">Vitis vinifera</name>
    <name type="common">Grape</name>
    <dbReference type="NCBI Taxonomy" id="29760"/>
    <lineage>
        <taxon>Eukaryota</taxon>
        <taxon>Viridiplantae</taxon>
        <taxon>Streptophyta</taxon>
        <taxon>Embryophyta</taxon>
        <taxon>Tracheophyta</taxon>
        <taxon>Spermatophyta</taxon>
        <taxon>Magnoliopsida</taxon>
        <taxon>eudicotyledons</taxon>
        <taxon>Gunneridae</taxon>
        <taxon>Pentapetalae</taxon>
        <taxon>rosids</taxon>
        <taxon>Vitales</taxon>
        <taxon>Vitaceae</taxon>
        <taxon>Viteae</taxon>
        <taxon>Vitis</taxon>
    </lineage>
</organism>
<feature type="region of interest" description="Disordered" evidence="1">
    <location>
        <begin position="1"/>
        <end position="24"/>
    </location>
</feature>
<reference evidence="3 4" key="1">
    <citation type="journal article" date="2018" name="PLoS Genet.">
        <title>Population sequencing reveals clonal diversity and ancestral inbreeding in the grapevine cultivar Chardonnay.</title>
        <authorList>
            <person name="Roach M.J."/>
            <person name="Johnson D.L."/>
            <person name="Bohlmann J."/>
            <person name="van Vuuren H.J."/>
            <person name="Jones S.J."/>
            <person name="Pretorius I.S."/>
            <person name="Schmidt S.A."/>
            <person name="Borneman A.R."/>
        </authorList>
    </citation>
    <scope>NUCLEOTIDE SEQUENCE [LARGE SCALE GENOMIC DNA]</scope>
    <source>
        <strain evidence="4">cv. Chardonnay</strain>
        <tissue evidence="3">Leaf</tissue>
    </source>
</reference>
<protein>
    <recommendedName>
        <fullName evidence="2">Retrovirus-related Pol polyprotein from transposon TNT 1-94-like beta-barrel domain-containing protein</fullName>
    </recommendedName>
</protein>
<dbReference type="Proteomes" id="UP000288805">
    <property type="component" value="Unassembled WGS sequence"/>
</dbReference>
<accession>A0A438EDD1</accession>